<keyword evidence="2" id="KW-1185">Reference proteome</keyword>
<reference evidence="1" key="1">
    <citation type="submission" date="2023-10" db="EMBL/GenBank/DDBJ databases">
        <title>Genome assembly of Pristionchus species.</title>
        <authorList>
            <person name="Yoshida K."/>
            <person name="Sommer R.J."/>
        </authorList>
    </citation>
    <scope>NUCLEOTIDE SEQUENCE</scope>
    <source>
        <strain evidence="1">RS0144</strain>
    </source>
</reference>
<dbReference type="AlphaFoldDB" id="A0AAV5T4K8"/>
<name>A0AAV5T4K8_9BILA</name>
<dbReference type="Proteomes" id="UP001432027">
    <property type="component" value="Unassembled WGS sequence"/>
</dbReference>
<dbReference type="EMBL" id="BTSX01000003">
    <property type="protein sequence ID" value="GMS90521.1"/>
    <property type="molecule type" value="Genomic_DNA"/>
</dbReference>
<comment type="caution">
    <text evidence="1">The sequence shown here is derived from an EMBL/GenBank/DDBJ whole genome shotgun (WGS) entry which is preliminary data.</text>
</comment>
<sequence length="143" mass="15715">PSVLHRIIHLDRRFIVEPTETTEGDQFAVYDSERRTTSPVVHIPKPAPCVGCRIVSIHVSQISSSVETSGDVNLTIEDRGCKSTSLGWHRSNRSLAVSFGIEALTIGPHLSGVVTSEYLELSIKHARCRCATRFAHGCSELPH</sequence>
<evidence type="ECO:0000313" key="1">
    <source>
        <dbReference type="EMBL" id="GMS90521.1"/>
    </source>
</evidence>
<gene>
    <name evidence="1" type="ORF">PENTCL1PPCAC_12696</name>
</gene>
<evidence type="ECO:0000313" key="2">
    <source>
        <dbReference type="Proteomes" id="UP001432027"/>
    </source>
</evidence>
<feature type="non-terminal residue" evidence="1">
    <location>
        <position position="1"/>
    </location>
</feature>
<accession>A0AAV5T4K8</accession>
<proteinExistence type="predicted"/>
<organism evidence="1 2">
    <name type="scientific">Pristionchus entomophagus</name>
    <dbReference type="NCBI Taxonomy" id="358040"/>
    <lineage>
        <taxon>Eukaryota</taxon>
        <taxon>Metazoa</taxon>
        <taxon>Ecdysozoa</taxon>
        <taxon>Nematoda</taxon>
        <taxon>Chromadorea</taxon>
        <taxon>Rhabditida</taxon>
        <taxon>Rhabditina</taxon>
        <taxon>Diplogasteromorpha</taxon>
        <taxon>Diplogasteroidea</taxon>
        <taxon>Neodiplogasteridae</taxon>
        <taxon>Pristionchus</taxon>
    </lineage>
</organism>
<protein>
    <submittedName>
        <fullName evidence="1">Uncharacterized protein</fullName>
    </submittedName>
</protein>